<evidence type="ECO:0000256" key="1">
    <source>
        <dbReference type="SAM" id="SignalP"/>
    </source>
</evidence>
<name>A0A285RX68_9BACL</name>
<organism evidence="2 3">
    <name type="scientific">Ureibacillus xyleni</name>
    <dbReference type="NCBI Taxonomy" id="614648"/>
    <lineage>
        <taxon>Bacteria</taxon>
        <taxon>Bacillati</taxon>
        <taxon>Bacillota</taxon>
        <taxon>Bacilli</taxon>
        <taxon>Bacillales</taxon>
        <taxon>Caryophanaceae</taxon>
        <taxon>Ureibacillus</taxon>
    </lineage>
</organism>
<dbReference type="Proteomes" id="UP000219636">
    <property type="component" value="Unassembled WGS sequence"/>
</dbReference>
<keyword evidence="1" id="KW-0732">Signal</keyword>
<proteinExistence type="predicted"/>
<evidence type="ECO:0000313" key="3">
    <source>
        <dbReference type="Proteomes" id="UP000219636"/>
    </source>
</evidence>
<gene>
    <name evidence="2" type="ORF">SAMN05880501_102157</name>
</gene>
<keyword evidence="3" id="KW-1185">Reference proteome</keyword>
<dbReference type="EMBL" id="OBMQ01000002">
    <property type="protein sequence ID" value="SOB99152.1"/>
    <property type="molecule type" value="Genomic_DNA"/>
</dbReference>
<feature type="chain" id="PRO_5012696166" evidence="1">
    <location>
        <begin position="21"/>
        <end position="88"/>
    </location>
</feature>
<dbReference type="RefSeq" id="WP_097072516.1">
    <property type="nucleotide sequence ID" value="NZ_OBMQ01000002.1"/>
</dbReference>
<reference evidence="3" key="1">
    <citation type="submission" date="2017-08" db="EMBL/GenBank/DDBJ databases">
        <authorList>
            <person name="Varghese N."/>
            <person name="Submissions S."/>
        </authorList>
    </citation>
    <scope>NUCLEOTIDE SEQUENCE [LARGE SCALE GENOMIC DNA]</scope>
    <source>
        <strain evidence="3">JC22</strain>
    </source>
</reference>
<dbReference type="AlphaFoldDB" id="A0A285RX68"/>
<accession>A0A285RX68</accession>
<sequence length="88" mass="9944">MRFFPTLILMVILMSGCGAAANKYKEDLNTTFDNIEDLAIESETIVKSYIDKWYNTLNDPFMNQYGSLIVGSVVRSTISTLKRGNLKN</sequence>
<evidence type="ECO:0000313" key="2">
    <source>
        <dbReference type="EMBL" id="SOB99152.1"/>
    </source>
</evidence>
<protein>
    <submittedName>
        <fullName evidence="2">Uncharacterized protein</fullName>
    </submittedName>
</protein>
<feature type="signal peptide" evidence="1">
    <location>
        <begin position="1"/>
        <end position="20"/>
    </location>
</feature>
<dbReference type="PROSITE" id="PS51257">
    <property type="entry name" value="PROKAR_LIPOPROTEIN"/>
    <property type="match status" value="1"/>
</dbReference>